<feature type="compositionally biased region" description="Basic and acidic residues" evidence="1">
    <location>
        <begin position="103"/>
        <end position="117"/>
    </location>
</feature>
<reference evidence="2 3" key="1">
    <citation type="submission" date="2015-01" db="EMBL/GenBank/DDBJ databases">
        <title>The Genome Sequence of Capronia semiimmersa CBS27337.</title>
        <authorList>
            <consortium name="The Broad Institute Genomics Platform"/>
            <person name="Cuomo C."/>
            <person name="de Hoog S."/>
            <person name="Gorbushina A."/>
            <person name="Stielow B."/>
            <person name="Teixiera M."/>
            <person name="Abouelleil A."/>
            <person name="Chapman S.B."/>
            <person name="Priest M."/>
            <person name="Young S.K."/>
            <person name="Wortman J."/>
            <person name="Nusbaum C."/>
            <person name="Birren B."/>
        </authorList>
    </citation>
    <scope>NUCLEOTIDE SEQUENCE [LARGE SCALE GENOMIC DNA]</scope>
    <source>
        <strain evidence="2 3">CBS 27337</strain>
    </source>
</reference>
<feature type="region of interest" description="Disordered" evidence="1">
    <location>
        <begin position="103"/>
        <end position="129"/>
    </location>
</feature>
<evidence type="ECO:0000313" key="2">
    <source>
        <dbReference type="EMBL" id="KIW66741.1"/>
    </source>
</evidence>
<evidence type="ECO:0000313" key="3">
    <source>
        <dbReference type="Proteomes" id="UP000054266"/>
    </source>
</evidence>
<sequence length="129" mass="15275">MAFPLPPPRRSTTISTRTERTFTRPLGLLRRRTELDASPVTQDRPLQAYYFPVYRLPWDRLRNYLETIFPDLKGTFVHKIAKDHYVFKSYRPLKQDEEMEILKLRDGEARDPKRTEDSPEPPSRSGRQG</sequence>
<dbReference type="AlphaFoldDB" id="A0A0D2CND0"/>
<keyword evidence="3" id="KW-1185">Reference proteome</keyword>
<gene>
    <name evidence="2" type="ORF">PV04_06041</name>
</gene>
<accession>A0A0D2CND0</accession>
<dbReference type="Proteomes" id="UP000054266">
    <property type="component" value="Unassembled WGS sequence"/>
</dbReference>
<proteinExistence type="predicted"/>
<dbReference type="EMBL" id="KN846959">
    <property type="protein sequence ID" value="KIW66741.1"/>
    <property type="molecule type" value="Genomic_DNA"/>
</dbReference>
<evidence type="ECO:0000256" key="1">
    <source>
        <dbReference type="SAM" id="MobiDB-lite"/>
    </source>
</evidence>
<dbReference type="HOGENOM" id="CLU_1948574_0_0_1"/>
<organism evidence="2 3">
    <name type="scientific">Phialophora macrospora</name>
    <dbReference type="NCBI Taxonomy" id="1851006"/>
    <lineage>
        <taxon>Eukaryota</taxon>
        <taxon>Fungi</taxon>
        <taxon>Dikarya</taxon>
        <taxon>Ascomycota</taxon>
        <taxon>Pezizomycotina</taxon>
        <taxon>Eurotiomycetes</taxon>
        <taxon>Chaetothyriomycetidae</taxon>
        <taxon>Chaetothyriales</taxon>
        <taxon>Herpotrichiellaceae</taxon>
        <taxon>Phialophora</taxon>
    </lineage>
</organism>
<protein>
    <submittedName>
        <fullName evidence="2">Uncharacterized protein</fullName>
    </submittedName>
</protein>
<name>A0A0D2CND0_9EURO</name>